<feature type="region of interest" description="Disordered" evidence="1">
    <location>
        <begin position="64"/>
        <end position="84"/>
    </location>
</feature>
<protein>
    <submittedName>
        <fullName evidence="2">Uncharacterized protein</fullName>
    </submittedName>
</protein>
<name>T0KCF2_COLGC</name>
<dbReference type="OrthoDB" id="4847831at2759"/>
<dbReference type="HOGENOM" id="CLU_2096705_0_0_1"/>
<comment type="caution">
    <text evidence="2">The sequence shown here is derived from an EMBL/GenBank/DDBJ whole genome shotgun (WGS) entry which is preliminary data.</text>
</comment>
<evidence type="ECO:0000256" key="1">
    <source>
        <dbReference type="SAM" id="MobiDB-lite"/>
    </source>
</evidence>
<gene>
    <name evidence="2" type="ORF">CGLO_07248</name>
</gene>
<organism evidence="2 3">
    <name type="scientific">Colletotrichum gloeosporioides (strain Cg-14)</name>
    <name type="common">Anthracnose fungus</name>
    <name type="synonym">Glomerella cingulata</name>
    <dbReference type="NCBI Taxonomy" id="1237896"/>
    <lineage>
        <taxon>Eukaryota</taxon>
        <taxon>Fungi</taxon>
        <taxon>Dikarya</taxon>
        <taxon>Ascomycota</taxon>
        <taxon>Pezizomycotina</taxon>
        <taxon>Sordariomycetes</taxon>
        <taxon>Hypocreomycetidae</taxon>
        <taxon>Glomerellales</taxon>
        <taxon>Glomerellaceae</taxon>
        <taxon>Colletotrichum</taxon>
        <taxon>Colletotrichum gloeosporioides species complex</taxon>
    </lineage>
</organism>
<sequence length="116" mass="12150">MYVDELMEPSLETLCGFTTFWLGTSALTTAFASYESAAASFWRSNSESTIAYASCVLDDLPHVSTTTGSSGSSTDPSTVVTGTTSSITNTAGLAKRTHMWMLADTGVIAEAANVFA</sequence>
<dbReference type="Proteomes" id="UP000015530">
    <property type="component" value="Unassembled WGS sequence"/>
</dbReference>
<evidence type="ECO:0000313" key="2">
    <source>
        <dbReference type="EMBL" id="EQB53077.1"/>
    </source>
</evidence>
<dbReference type="EMBL" id="AMYD01001459">
    <property type="protein sequence ID" value="EQB53077.1"/>
    <property type="molecule type" value="Genomic_DNA"/>
</dbReference>
<dbReference type="AlphaFoldDB" id="T0KCF2"/>
<evidence type="ECO:0000313" key="3">
    <source>
        <dbReference type="Proteomes" id="UP000015530"/>
    </source>
</evidence>
<reference evidence="3" key="1">
    <citation type="journal article" date="2013" name="Mol. Plant Microbe Interact.">
        <title>Global aspects of pacC regulation of pathogenicity genes in Colletotrichum gloeosporioides as revealed by transcriptome analysis.</title>
        <authorList>
            <person name="Alkan N."/>
            <person name="Meng X."/>
            <person name="Friedlander G."/>
            <person name="Reuveni E."/>
            <person name="Sukno S."/>
            <person name="Sherman A."/>
            <person name="Thon M."/>
            <person name="Fluhr R."/>
            <person name="Prusky D."/>
        </authorList>
    </citation>
    <scope>NUCLEOTIDE SEQUENCE [LARGE SCALE GENOMIC DNA]</scope>
    <source>
        <strain evidence="3">Cg-14</strain>
    </source>
</reference>
<accession>T0KCF2</accession>
<proteinExistence type="predicted"/>